<dbReference type="GO" id="GO:0015421">
    <property type="term" value="F:ABC-type oligopeptide transporter activity"/>
    <property type="evidence" value="ECO:0007669"/>
    <property type="project" value="TreeGrafter"/>
</dbReference>
<keyword evidence="1" id="KW-0378">Hydrolase</keyword>
<protein>
    <submittedName>
        <fullName evidence="1">Iron import ATP-binding/permease protein IrtA</fullName>
        <ecNumber evidence="1">3.6.3.-</ecNumber>
    </submittedName>
</protein>
<dbReference type="AlphaFoldDB" id="A0A645DMM7"/>
<reference evidence="1" key="1">
    <citation type="submission" date="2019-08" db="EMBL/GenBank/DDBJ databases">
        <authorList>
            <person name="Kucharzyk K."/>
            <person name="Murdoch R.W."/>
            <person name="Higgins S."/>
            <person name="Loffler F."/>
        </authorList>
    </citation>
    <scope>NUCLEOTIDE SEQUENCE</scope>
</reference>
<dbReference type="InterPro" id="IPR039421">
    <property type="entry name" value="Type_1_exporter"/>
</dbReference>
<dbReference type="PANTHER" id="PTHR43394:SF1">
    <property type="entry name" value="ATP-BINDING CASSETTE SUB-FAMILY B MEMBER 10, MITOCHONDRIAL"/>
    <property type="match status" value="1"/>
</dbReference>
<gene>
    <name evidence="1" type="primary">irtA_5</name>
    <name evidence="1" type="ORF">SDC9_136904</name>
</gene>
<dbReference type="InterPro" id="IPR027417">
    <property type="entry name" value="P-loop_NTPase"/>
</dbReference>
<proteinExistence type="predicted"/>
<accession>A0A645DMM7</accession>
<comment type="caution">
    <text evidence="1">The sequence shown here is derived from an EMBL/GenBank/DDBJ whole genome shotgun (WGS) entry which is preliminary data.</text>
</comment>
<evidence type="ECO:0000313" key="1">
    <source>
        <dbReference type="EMBL" id="MPM89792.1"/>
    </source>
</evidence>
<dbReference type="SUPFAM" id="SSF52540">
    <property type="entry name" value="P-loop containing nucleoside triphosphate hydrolases"/>
    <property type="match status" value="1"/>
</dbReference>
<keyword evidence="1" id="KW-0067">ATP-binding</keyword>
<dbReference type="EC" id="3.6.3.-" evidence="1"/>
<sequence>MLKDSPIVILDEATAYMDPENEAVLGKAISKLLKDKTVIVIAHRLSTIIHCNPILLIYKGQLESCGKHEVLLTKSPLYASMWQAHLHSRRMEQTV</sequence>
<keyword evidence="1" id="KW-0547">Nucleotide-binding</keyword>
<dbReference type="GO" id="GO:0005524">
    <property type="term" value="F:ATP binding"/>
    <property type="evidence" value="ECO:0007669"/>
    <property type="project" value="UniProtKB-KW"/>
</dbReference>
<dbReference type="EMBL" id="VSSQ01037168">
    <property type="protein sequence ID" value="MPM89792.1"/>
    <property type="molecule type" value="Genomic_DNA"/>
</dbReference>
<organism evidence="1">
    <name type="scientific">bioreactor metagenome</name>
    <dbReference type="NCBI Taxonomy" id="1076179"/>
    <lineage>
        <taxon>unclassified sequences</taxon>
        <taxon>metagenomes</taxon>
        <taxon>ecological metagenomes</taxon>
    </lineage>
</organism>
<dbReference type="GO" id="GO:0016787">
    <property type="term" value="F:hydrolase activity"/>
    <property type="evidence" value="ECO:0007669"/>
    <property type="project" value="UniProtKB-KW"/>
</dbReference>
<dbReference type="Gene3D" id="3.40.50.300">
    <property type="entry name" value="P-loop containing nucleotide triphosphate hydrolases"/>
    <property type="match status" value="1"/>
</dbReference>
<dbReference type="PANTHER" id="PTHR43394">
    <property type="entry name" value="ATP-DEPENDENT PERMEASE MDL1, MITOCHONDRIAL"/>
    <property type="match status" value="1"/>
</dbReference>
<name>A0A645DMM7_9ZZZZ</name>